<dbReference type="PANTHER" id="PTHR43775">
    <property type="entry name" value="FATTY ACID SYNTHASE"/>
    <property type="match status" value="1"/>
</dbReference>
<dbReference type="GO" id="GO:0004312">
    <property type="term" value="F:fatty acid synthase activity"/>
    <property type="evidence" value="ECO:0007669"/>
    <property type="project" value="TreeGrafter"/>
</dbReference>
<keyword evidence="2" id="KW-0444">Lipid biosynthesis</keyword>
<dbReference type="AlphaFoldDB" id="A0A8X6F6R9"/>
<evidence type="ECO:0000259" key="10">
    <source>
        <dbReference type="Pfam" id="PF00109"/>
    </source>
</evidence>
<evidence type="ECO:0000313" key="11">
    <source>
        <dbReference type="EMBL" id="GFQ71069.1"/>
    </source>
</evidence>
<sequence>MPFLLIFHVNLFLGTSTVGDTACSSGLVSLNLAVQSILRGEVEAAVVGGTNLCLRPGTSIEFQKLGAISDVCRTFDADGENFYLFSFLIDLFSFSWT</sequence>
<dbReference type="InterPro" id="IPR050091">
    <property type="entry name" value="PKS_NRPS_Biosynth_Enz"/>
</dbReference>
<dbReference type="Pfam" id="PF00109">
    <property type="entry name" value="ketoacyl-synt"/>
    <property type="match status" value="1"/>
</dbReference>
<keyword evidence="8" id="KW-0511">Multifunctional enzyme</keyword>
<gene>
    <name evidence="11" type="primary">NCL1_04714</name>
    <name evidence="11" type="ORF">TNCT_515911</name>
</gene>
<name>A0A8X6F6R9_TRICU</name>
<proteinExistence type="predicted"/>
<feature type="domain" description="Beta-ketoacyl synthase-like N-terminal" evidence="10">
    <location>
        <begin position="13"/>
        <end position="80"/>
    </location>
</feature>
<keyword evidence="5" id="KW-0560">Oxidoreductase</keyword>
<evidence type="ECO:0000256" key="8">
    <source>
        <dbReference type="ARBA" id="ARBA00023268"/>
    </source>
</evidence>
<evidence type="ECO:0000256" key="6">
    <source>
        <dbReference type="ARBA" id="ARBA00023098"/>
    </source>
</evidence>
<feature type="signal peptide" evidence="9">
    <location>
        <begin position="1"/>
        <end position="19"/>
    </location>
</feature>
<reference evidence="11" key="1">
    <citation type="submission" date="2020-07" db="EMBL/GenBank/DDBJ databases">
        <title>Multicomponent nature underlies the extraordinary mechanical properties of spider dragline silk.</title>
        <authorList>
            <person name="Kono N."/>
            <person name="Nakamura H."/>
            <person name="Mori M."/>
            <person name="Yoshida Y."/>
            <person name="Ohtoshi R."/>
            <person name="Malay A.D."/>
            <person name="Moran D.A.P."/>
            <person name="Tomita M."/>
            <person name="Numata K."/>
            <person name="Arakawa K."/>
        </authorList>
    </citation>
    <scope>NUCLEOTIDE SEQUENCE</scope>
</reference>
<keyword evidence="6" id="KW-0443">Lipid metabolism</keyword>
<dbReference type="GO" id="GO:0016491">
    <property type="term" value="F:oxidoreductase activity"/>
    <property type="evidence" value="ECO:0007669"/>
    <property type="project" value="UniProtKB-KW"/>
</dbReference>
<dbReference type="OrthoDB" id="10065950at2759"/>
<dbReference type="Proteomes" id="UP000887116">
    <property type="component" value="Unassembled WGS sequence"/>
</dbReference>
<keyword evidence="9" id="KW-0732">Signal</keyword>
<keyword evidence="12" id="KW-1185">Reference proteome</keyword>
<evidence type="ECO:0000256" key="1">
    <source>
        <dbReference type="ARBA" id="ARBA00022450"/>
    </source>
</evidence>
<evidence type="ECO:0000256" key="3">
    <source>
        <dbReference type="ARBA" id="ARBA00022832"/>
    </source>
</evidence>
<evidence type="ECO:0000256" key="5">
    <source>
        <dbReference type="ARBA" id="ARBA00023002"/>
    </source>
</evidence>
<protein>
    <submittedName>
        <fullName evidence="11">Fatty acid synthase</fullName>
    </submittedName>
</protein>
<keyword evidence="1" id="KW-0596">Phosphopantetheine</keyword>
<evidence type="ECO:0000256" key="7">
    <source>
        <dbReference type="ARBA" id="ARBA00023160"/>
    </source>
</evidence>
<dbReference type="Gene3D" id="3.40.47.10">
    <property type="match status" value="1"/>
</dbReference>
<evidence type="ECO:0000256" key="9">
    <source>
        <dbReference type="SAM" id="SignalP"/>
    </source>
</evidence>
<dbReference type="PANTHER" id="PTHR43775:SF7">
    <property type="entry name" value="FATTY ACID SYNTHASE"/>
    <property type="match status" value="1"/>
</dbReference>
<evidence type="ECO:0000313" key="12">
    <source>
        <dbReference type="Proteomes" id="UP000887116"/>
    </source>
</evidence>
<dbReference type="InterPro" id="IPR016039">
    <property type="entry name" value="Thiolase-like"/>
</dbReference>
<organism evidence="11 12">
    <name type="scientific">Trichonephila clavata</name>
    <name type="common">Joro spider</name>
    <name type="synonym">Nephila clavata</name>
    <dbReference type="NCBI Taxonomy" id="2740835"/>
    <lineage>
        <taxon>Eukaryota</taxon>
        <taxon>Metazoa</taxon>
        <taxon>Ecdysozoa</taxon>
        <taxon>Arthropoda</taxon>
        <taxon>Chelicerata</taxon>
        <taxon>Arachnida</taxon>
        <taxon>Araneae</taxon>
        <taxon>Araneomorphae</taxon>
        <taxon>Entelegynae</taxon>
        <taxon>Araneoidea</taxon>
        <taxon>Nephilidae</taxon>
        <taxon>Trichonephila</taxon>
    </lineage>
</organism>
<evidence type="ECO:0000256" key="4">
    <source>
        <dbReference type="ARBA" id="ARBA00022857"/>
    </source>
</evidence>
<keyword evidence="7" id="KW-0275">Fatty acid biosynthesis</keyword>
<comment type="caution">
    <text evidence="11">The sequence shown here is derived from an EMBL/GenBank/DDBJ whole genome shotgun (WGS) entry which is preliminary data.</text>
</comment>
<dbReference type="EMBL" id="BMAO01020978">
    <property type="protein sequence ID" value="GFQ71069.1"/>
    <property type="molecule type" value="Genomic_DNA"/>
</dbReference>
<dbReference type="GO" id="GO:0006633">
    <property type="term" value="P:fatty acid biosynthetic process"/>
    <property type="evidence" value="ECO:0007669"/>
    <property type="project" value="UniProtKB-KW"/>
</dbReference>
<keyword evidence="3" id="KW-0276">Fatty acid metabolism</keyword>
<accession>A0A8X6F6R9</accession>
<feature type="chain" id="PRO_5036460007" evidence="9">
    <location>
        <begin position="20"/>
        <end position="97"/>
    </location>
</feature>
<dbReference type="InterPro" id="IPR014030">
    <property type="entry name" value="Ketoacyl_synth_N"/>
</dbReference>
<dbReference type="SUPFAM" id="SSF53901">
    <property type="entry name" value="Thiolase-like"/>
    <property type="match status" value="1"/>
</dbReference>
<evidence type="ECO:0000256" key="2">
    <source>
        <dbReference type="ARBA" id="ARBA00022516"/>
    </source>
</evidence>
<keyword evidence="4" id="KW-0521">NADP</keyword>